<comment type="caution">
    <text evidence="15">The sequence shown here is derived from an EMBL/GenBank/DDBJ whole genome shotgun (WGS) entry which is preliminary data.</text>
</comment>
<dbReference type="EC" id="3.5.4.4" evidence="4"/>
<evidence type="ECO:0000256" key="12">
    <source>
        <dbReference type="ARBA" id="ARBA00071165"/>
    </source>
</evidence>
<name>A0A212CCQ9_CEREH</name>
<dbReference type="NCBIfam" id="TIGR01431">
    <property type="entry name" value="adm_rel"/>
    <property type="match status" value="1"/>
</dbReference>
<gene>
    <name evidence="15" type="ORF">Celaphus_00013836</name>
</gene>
<keyword evidence="5" id="KW-0964">Secreted</keyword>
<evidence type="ECO:0000256" key="8">
    <source>
        <dbReference type="ARBA" id="ARBA00022801"/>
    </source>
</evidence>
<evidence type="ECO:0000256" key="1">
    <source>
        <dbReference type="ARBA" id="ARBA00001947"/>
    </source>
</evidence>
<dbReference type="PANTHER" id="PTHR11409:SF39">
    <property type="entry name" value="ADENOSINE DEAMINASE 2"/>
    <property type="match status" value="1"/>
</dbReference>
<dbReference type="Pfam" id="PF00962">
    <property type="entry name" value="A_deaminase"/>
    <property type="match status" value="1"/>
</dbReference>
<evidence type="ECO:0000313" key="16">
    <source>
        <dbReference type="Proteomes" id="UP000242450"/>
    </source>
</evidence>
<dbReference type="PANTHER" id="PTHR11409">
    <property type="entry name" value="ADENOSINE DEAMINASE"/>
    <property type="match status" value="1"/>
</dbReference>
<dbReference type="EMBL" id="MKHE01000022">
    <property type="protein sequence ID" value="OWK03769.1"/>
    <property type="molecule type" value="Genomic_DNA"/>
</dbReference>
<dbReference type="FunFam" id="3.20.20.140:FF:000017">
    <property type="entry name" value="Adenosine deaminase 2"/>
    <property type="match status" value="1"/>
</dbReference>
<evidence type="ECO:0000256" key="11">
    <source>
        <dbReference type="ARBA" id="ARBA00063241"/>
    </source>
</evidence>
<dbReference type="InterPro" id="IPR006330">
    <property type="entry name" value="Ado/ade_deaminase"/>
</dbReference>
<evidence type="ECO:0000256" key="2">
    <source>
        <dbReference type="ARBA" id="ARBA00004613"/>
    </source>
</evidence>
<feature type="domain" description="Adenosine deaminase" evidence="14">
    <location>
        <begin position="11"/>
        <end position="188"/>
    </location>
</feature>
<comment type="subunit">
    <text evidence="11">Homodimer. Interacts with adenosine receptors. Binds heparin.</text>
</comment>
<keyword evidence="16" id="KW-1185">Reference proteome</keyword>
<keyword evidence="8" id="KW-0378">Hydrolase</keyword>
<accession>A0A212CCQ9</accession>
<evidence type="ECO:0000256" key="10">
    <source>
        <dbReference type="ARBA" id="ARBA00058629"/>
    </source>
</evidence>
<reference evidence="15 16" key="1">
    <citation type="journal article" date="2018" name="Mol. Genet. Genomics">
        <title>The red deer Cervus elaphus genome CerEla1.0: sequencing, annotating, genes, and chromosomes.</title>
        <authorList>
            <person name="Bana N.A."/>
            <person name="Nyiri A."/>
            <person name="Nagy J."/>
            <person name="Frank K."/>
            <person name="Nagy T."/>
            <person name="Steger V."/>
            <person name="Schiller M."/>
            <person name="Lakatos P."/>
            <person name="Sugar L."/>
            <person name="Horn P."/>
            <person name="Barta E."/>
            <person name="Orosz L."/>
        </authorList>
    </citation>
    <scope>NUCLEOTIDE SEQUENCE [LARGE SCALE GENOMIC DNA]</scope>
    <source>
        <strain evidence="15">Hungarian</strain>
    </source>
</reference>
<sequence length="205" mass="22548">MDLRAKFPGIVAGFDLVGREDTGHTLYDYREALMIPASRGVHLPYFFHAGETDWEGTSVDRNLLDAVILNSTRIGHGFALSKHPAVLAEAWKKNIPIEVCPISNQVLRLVSDLRNHPAAVMMAAGYPMVISSDDPAAFGAKGLSYDFYEAFMGIGGMSADLRTLKQLAINSIRYSALSETEKKSAMDTWAERWQKFVAGLARGPK</sequence>
<dbReference type="InterPro" id="IPR006331">
    <property type="entry name" value="ADGF"/>
</dbReference>
<comment type="catalytic activity">
    <reaction evidence="9">
        <text>adenosine + H2O + H(+) = inosine + NH4(+)</text>
        <dbReference type="Rhea" id="RHEA:24408"/>
        <dbReference type="ChEBI" id="CHEBI:15377"/>
        <dbReference type="ChEBI" id="CHEBI:15378"/>
        <dbReference type="ChEBI" id="CHEBI:16335"/>
        <dbReference type="ChEBI" id="CHEBI:17596"/>
        <dbReference type="ChEBI" id="CHEBI:28938"/>
        <dbReference type="EC" id="3.5.4.4"/>
    </reaction>
</comment>
<dbReference type="GO" id="GO:0006154">
    <property type="term" value="P:adenosine catabolic process"/>
    <property type="evidence" value="ECO:0007669"/>
    <property type="project" value="InterPro"/>
</dbReference>
<evidence type="ECO:0000256" key="4">
    <source>
        <dbReference type="ARBA" id="ARBA00012784"/>
    </source>
</evidence>
<dbReference type="GO" id="GO:0004000">
    <property type="term" value="F:adenosine deaminase activity"/>
    <property type="evidence" value="ECO:0007669"/>
    <property type="project" value="InterPro"/>
</dbReference>
<dbReference type="InterPro" id="IPR001365">
    <property type="entry name" value="A_deaminase_dom"/>
</dbReference>
<evidence type="ECO:0000256" key="13">
    <source>
        <dbReference type="ARBA" id="ARBA00080052"/>
    </source>
</evidence>
<evidence type="ECO:0000256" key="9">
    <source>
        <dbReference type="ARBA" id="ARBA00047764"/>
    </source>
</evidence>
<keyword evidence="7" id="KW-0732">Signal</keyword>
<keyword evidence="6" id="KW-0479">Metal-binding</keyword>
<evidence type="ECO:0000313" key="15">
    <source>
        <dbReference type="EMBL" id="OWK03769.1"/>
    </source>
</evidence>
<dbReference type="OrthoDB" id="7202371at2759"/>
<organism evidence="15 16">
    <name type="scientific">Cervus elaphus hippelaphus</name>
    <name type="common">European red deer</name>
    <dbReference type="NCBI Taxonomy" id="46360"/>
    <lineage>
        <taxon>Eukaryota</taxon>
        <taxon>Metazoa</taxon>
        <taxon>Chordata</taxon>
        <taxon>Craniata</taxon>
        <taxon>Vertebrata</taxon>
        <taxon>Euteleostomi</taxon>
        <taxon>Mammalia</taxon>
        <taxon>Eutheria</taxon>
        <taxon>Laurasiatheria</taxon>
        <taxon>Artiodactyla</taxon>
        <taxon>Ruminantia</taxon>
        <taxon>Pecora</taxon>
        <taxon>Cervidae</taxon>
        <taxon>Cervinae</taxon>
        <taxon>Cervus</taxon>
    </lineage>
</organism>
<dbReference type="Proteomes" id="UP000242450">
    <property type="component" value="Chromosome 22"/>
</dbReference>
<dbReference type="Gene3D" id="3.20.20.140">
    <property type="entry name" value="Metal-dependent hydrolases"/>
    <property type="match status" value="1"/>
</dbReference>
<dbReference type="GO" id="GO:0046872">
    <property type="term" value="F:metal ion binding"/>
    <property type="evidence" value="ECO:0007669"/>
    <property type="project" value="UniProtKB-KW"/>
</dbReference>
<evidence type="ECO:0000256" key="7">
    <source>
        <dbReference type="ARBA" id="ARBA00022729"/>
    </source>
</evidence>
<evidence type="ECO:0000256" key="6">
    <source>
        <dbReference type="ARBA" id="ARBA00022723"/>
    </source>
</evidence>
<comment type="subcellular location">
    <subcellularLocation>
        <location evidence="2">Secreted</location>
    </subcellularLocation>
</comment>
<dbReference type="InterPro" id="IPR032466">
    <property type="entry name" value="Metal_Hydrolase"/>
</dbReference>
<dbReference type="GO" id="GO:0046103">
    <property type="term" value="P:inosine biosynthetic process"/>
    <property type="evidence" value="ECO:0007669"/>
    <property type="project" value="TreeGrafter"/>
</dbReference>
<comment type="similarity">
    <text evidence="3">Belongs to the metallo-dependent hydrolases superfamily. Adenosine and AMP deaminases family. ADGF subfamily.</text>
</comment>
<dbReference type="GO" id="GO:0005615">
    <property type="term" value="C:extracellular space"/>
    <property type="evidence" value="ECO:0007669"/>
    <property type="project" value="InterPro"/>
</dbReference>
<evidence type="ECO:0000256" key="5">
    <source>
        <dbReference type="ARBA" id="ARBA00022525"/>
    </source>
</evidence>
<dbReference type="SUPFAM" id="SSF51556">
    <property type="entry name" value="Metallo-dependent hydrolases"/>
    <property type="match status" value="1"/>
</dbReference>
<comment type="function">
    <text evidence="10">Adenosine deaminase that may contribute to the degradation of extracellular adenosine, a signaling molecule that controls a variety of cellular responses. Requires elevated adenosine levels for optimal enzyme activity. Binds to cell surfaces via proteoglycans and may play a role in the regulation of cell proliferation and differentiation, independently of its enzyme activity.</text>
</comment>
<proteinExistence type="inferred from homology"/>
<dbReference type="AlphaFoldDB" id="A0A212CCQ9"/>
<comment type="cofactor">
    <cofactor evidence="1">
        <name>Zn(2+)</name>
        <dbReference type="ChEBI" id="CHEBI:29105"/>
    </cofactor>
</comment>
<evidence type="ECO:0000256" key="3">
    <source>
        <dbReference type="ARBA" id="ARBA00006083"/>
    </source>
</evidence>
<protein>
    <recommendedName>
        <fullName evidence="12">Adenosine deaminase 2</fullName>
        <ecNumber evidence="4">3.5.4.4</ecNumber>
    </recommendedName>
    <alternativeName>
        <fullName evidence="13">Cat eye syndrome critical region protein 1</fullName>
    </alternativeName>
</protein>
<evidence type="ECO:0000259" key="14">
    <source>
        <dbReference type="Pfam" id="PF00962"/>
    </source>
</evidence>